<dbReference type="NCBIfam" id="TIGR00732">
    <property type="entry name" value="dprA"/>
    <property type="match status" value="1"/>
</dbReference>
<dbReference type="SUPFAM" id="SSF46785">
    <property type="entry name" value="Winged helix' DNA-binding domain"/>
    <property type="match status" value="1"/>
</dbReference>
<accession>A0ABU9EBN7</accession>
<keyword evidence="5" id="KW-1185">Reference proteome</keyword>
<feature type="domain" description="DprA winged helix" evidence="3">
    <location>
        <begin position="293"/>
        <end position="350"/>
    </location>
</feature>
<gene>
    <name evidence="4" type="primary">dprA</name>
    <name evidence="4" type="ORF">WI372_14210</name>
</gene>
<dbReference type="Gene3D" id="3.40.50.450">
    <property type="match status" value="1"/>
</dbReference>
<sequence length="361" mass="38277">MKSPPPADPRTELRALLRWALADKVSGRRLREAVLEVGSARALGEGGHSALRGRTPRSLGEVEEVLRQCHAAGVRPVPWFDPAYPSDLLQLREPPPVLYLRGTLPDPDRTAVAVVGSRRAGGYGRRVARELSREAARHGVVVVSGLALGIDGEAHAGALEAEGTTVAVLGGGVERARPSAHRRLYREILNRGGAVVGEWPPGTPARAFHFPRRNRILAALARLVVVIEAGARSGALSTAAHARRLGRDVAAVPGPIDQPGHRGSNELIRDGAGAILEVDDLLDLAGVVGALAAQPAREPQLTGDTAPVWRSLHEGPASVEHVAERAGLPVARVLRALTRLEVDGWVRRDRGLHTRAAGPLA</sequence>
<dbReference type="InterPro" id="IPR036388">
    <property type="entry name" value="WH-like_DNA-bd_sf"/>
</dbReference>
<dbReference type="InterPro" id="IPR041614">
    <property type="entry name" value="DprA_WH"/>
</dbReference>
<dbReference type="SUPFAM" id="SSF102405">
    <property type="entry name" value="MCP/YpsA-like"/>
    <property type="match status" value="1"/>
</dbReference>
<comment type="caution">
    <text evidence="4">The sequence shown here is derived from an EMBL/GenBank/DDBJ whole genome shotgun (WGS) entry which is preliminary data.</text>
</comment>
<dbReference type="Proteomes" id="UP001484239">
    <property type="component" value="Unassembled WGS sequence"/>
</dbReference>
<evidence type="ECO:0000259" key="2">
    <source>
        <dbReference type="Pfam" id="PF02481"/>
    </source>
</evidence>
<name>A0ABU9EBN7_9BACT</name>
<evidence type="ECO:0000256" key="1">
    <source>
        <dbReference type="ARBA" id="ARBA00006525"/>
    </source>
</evidence>
<dbReference type="InterPro" id="IPR003488">
    <property type="entry name" value="DprA"/>
</dbReference>
<dbReference type="Pfam" id="PF17782">
    <property type="entry name" value="WHD_DprA"/>
    <property type="match status" value="1"/>
</dbReference>
<evidence type="ECO:0000313" key="4">
    <source>
        <dbReference type="EMBL" id="MEK9502142.1"/>
    </source>
</evidence>
<comment type="similarity">
    <text evidence="1">Belongs to the DprA/Smf family.</text>
</comment>
<feature type="domain" description="Smf/DprA SLOG" evidence="2">
    <location>
        <begin position="79"/>
        <end position="283"/>
    </location>
</feature>
<dbReference type="EMBL" id="JBBHLI010000009">
    <property type="protein sequence ID" value="MEK9502142.1"/>
    <property type="molecule type" value="Genomic_DNA"/>
</dbReference>
<evidence type="ECO:0000259" key="3">
    <source>
        <dbReference type="Pfam" id="PF17782"/>
    </source>
</evidence>
<evidence type="ECO:0000313" key="5">
    <source>
        <dbReference type="Proteomes" id="UP001484239"/>
    </source>
</evidence>
<dbReference type="InterPro" id="IPR057666">
    <property type="entry name" value="DrpA_SLOG"/>
</dbReference>
<dbReference type="Gene3D" id="1.10.10.10">
    <property type="entry name" value="Winged helix-like DNA-binding domain superfamily/Winged helix DNA-binding domain"/>
    <property type="match status" value="1"/>
</dbReference>
<dbReference type="InterPro" id="IPR036390">
    <property type="entry name" value="WH_DNA-bd_sf"/>
</dbReference>
<organism evidence="4 5">
    <name type="scientific">Gaopeijia maritima</name>
    <dbReference type="NCBI Taxonomy" id="3119007"/>
    <lineage>
        <taxon>Bacteria</taxon>
        <taxon>Pseudomonadati</taxon>
        <taxon>Gemmatimonadota</taxon>
        <taxon>Longimicrobiia</taxon>
        <taxon>Gaopeijiales</taxon>
        <taxon>Gaopeijiaceae</taxon>
        <taxon>Gaopeijia</taxon>
    </lineage>
</organism>
<dbReference type="Pfam" id="PF02481">
    <property type="entry name" value="DNA_processg_A"/>
    <property type="match status" value="1"/>
</dbReference>
<proteinExistence type="inferred from homology"/>
<dbReference type="PANTHER" id="PTHR43022">
    <property type="entry name" value="PROTEIN SMF"/>
    <property type="match status" value="1"/>
</dbReference>
<dbReference type="RefSeq" id="WP_405276646.1">
    <property type="nucleotide sequence ID" value="NZ_CP144380.1"/>
</dbReference>
<protein>
    <submittedName>
        <fullName evidence="4">DNA-processing protein DprA</fullName>
    </submittedName>
</protein>
<dbReference type="PANTHER" id="PTHR43022:SF1">
    <property type="entry name" value="PROTEIN SMF"/>
    <property type="match status" value="1"/>
</dbReference>
<reference evidence="4 5" key="1">
    <citation type="submission" date="2024-02" db="EMBL/GenBank/DDBJ databases">
        <title>A novel Gemmatimonadota bacterium.</title>
        <authorList>
            <person name="Du Z.-J."/>
            <person name="Ye Y.-Q."/>
        </authorList>
    </citation>
    <scope>NUCLEOTIDE SEQUENCE [LARGE SCALE GENOMIC DNA]</scope>
    <source>
        <strain evidence="4 5">DH-20</strain>
    </source>
</reference>